<feature type="transmembrane region" description="Helical" evidence="5">
    <location>
        <begin position="12"/>
        <end position="30"/>
    </location>
</feature>
<dbReference type="Proteomes" id="UP000238949">
    <property type="component" value="Unassembled WGS sequence"/>
</dbReference>
<dbReference type="EMBL" id="PVNP01000051">
    <property type="protein sequence ID" value="PRO74403.1"/>
    <property type="molecule type" value="Genomic_DNA"/>
</dbReference>
<dbReference type="SUPFAM" id="SSF144091">
    <property type="entry name" value="Rhomboid-like"/>
    <property type="match status" value="1"/>
</dbReference>
<keyword evidence="4 5" id="KW-0472">Membrane</keyword>
<comment type="subcellular location">
    <subcellularLocation>
        <location evidence="1">Membrane</location>
        <topology evidence="1">Multi-pass membrane protein</topology>
    </subcellularLocation>
</comment>
<dbReference type="Pfam" id="PF01694">
    <property type="entry name" value="Rhomboid"/>
    <property type="match status" value="1"/>
</dbReference>
<evidence type="ECO:0000313" key="7">
    <source>
        <dbReference type="EMBL" id="PRO74403.1"/>
    </source>
</evidence>
<accession>A0A2S9VD70</accession>
<evidence type="ECO:0000256" key="1">
    <source>
        <dbReference type="ARBA" id="ARBA00004141"/>
    </source>
</evidence>
<organism evidence="7 8">
    <name type="scientific">Alteromonas alba</name>
    <dbReference type="NCBI Taxonomy" id="2079529"/>
    <lineage>
        <taxon>Bacteria</taxon>
        <taxon>Pseudomonadati</taxon>
        <taxon>Pseudomonadota</taxon>
        <taxon>Gammaproteobacteria</taxon>
        <taxon>Alteromonadales</taxon>
        <taxon>Alteromonadaceae</taxon>
        <taxon>Alteromonas/Salinimonas group</taxon>
        <taxon>Alteromonas</taxon>
    </lineage>
</organism>
<dbReference type="InterPro" id="IPR022764">
    <property type="entry name" value="Peptidase_S54_rhomboid_dom"/>
</dbReference>
<proteinExistence type="predicted"/>
<keyword evidence="7" id="KW-0645">Protease</keyword>
<feature type="transmembrane region" description="Helical" evidence="5">
    <location>
        <begin position="50"/>
        <end position="73"/>
    </location>
</feature>
<dbReference type="GO" id="GO:0016020">
    <property type="term" value="C:membrane"/>
    <property type="evidence" value="ECO:0007669"/>
    <property type="project" value="UniProtKB-SubCell"/>
</dbReference>
<evidence type="ECO:0000256" key="4">
    <source>
        <dbReference type="ARBA" id="ARBA00023136"/>
    </source>
</evidence>
<keyword evidence="2 5" id="KW-0812">Transmembrane</keyword>
<name>A0A2S9VD70_9ALTE</name>
<reference evidence="8" key="1">
    <citation type="journal article" date="2020" name="Int. J. Syst. Evol. Microbiol.">
        <title>Alteromonas alba sp. nov., a marine bacterium isolated from the seawater of the West Pacific Ocean.</title>
        <authorList>
            <person name="Sun C."/>
            <person name="Wu Y.-H."/>
            <person name="Xamxidin M."/>
            <person name="Cheng H."/>
            <person name="Xu X.-W."/>
        </authorList>
    </citation>
    <scope>NUCLEOTIDE SEQUENCE [LARGE SCALE GENOMIC DNA]</scope>
    <source>
        <strain evidence="8">190</strain>
    </source>
</reference>
<feature type="transmembrane region" description="Helical" evidence="5">
    <location>
        <begin position="135"/>
        <end position="156"/>
    </location>
</feature>
<feature type="transmembrane region" description="Helical" evidence="5">
    <location>
        <begin position="110"/>
        <end position="128"/>
    </location>
</feature>
<comment type="caution">
    <text evidence="7">The sequence shown here is derived from an EMBL/GenBank/DDBJ whole genome shotgun (WGS) entry which is preliminary data.</text>
</comment>
<sequence length="183" mass="20553">MKQFTLSQQLRILGILALGLLGTEFINLLLSNWLNQFGIRPRDPGNLPGIFLAPWLHANLTHFASNFLPLLLFMWLSMQWGKLTFLKSTLLIWLGAGLLVWLFGRNAMHIGASGIVYGYLGFLILGGFYSKKLHLLIISVVIAVLYGGMIFGVLPLQRFVSFEYHLFGFIMGLLSAHLWAKSS</sequence>
<evidence type="ECO:0000256" key="5">
    <source>
        <dbReference type="SAM" id="Phobius"/>
    </source>
</evidence>
<keyword evidence="8" id="KW-1185">Reference proteome</keyword>
<gene>
    <name evidence="7" type="ORF">C6Y40_06455</name>
</gene>
<feature type="transmembrane region" description="Helical" evidence="5">
    <location>
        <begin position="162"/>
        <end position="180"/>
    </location>
</feature>
<evidence type="ECO:0000256" key="2">
    <source>
        <dbReference type="ARBA" id="ARBA00022692"/>
    </source>
</evidence>
<evidence type="ECO:0000313" key="8">
    <source>
        <dbReference type="Proteomes" id="UP000238949"/>
    </source>
</evidence>
<feature type="domain" description="Peptidase S54 rhomboid" evidence="6">
    <location>
        <begin position="49"/>
        <end position="178"/>
    </location>
</feature>
<dbReference type="Gene3D" id="1.20.1540.10">
    <property type="entry name" value="Rhomboid-like"/>
    <property type="match status" value="1"/>
</dbReference>
<evidence type="ECO:0000259" key="6">
    <source>
        <dbReference type="Pfam" id="PF01694"/>
    </source>
</evidence>
<dbReference type="AlphaFoldDB" id="A0A2S9VD70"/>
<dbReference type="GO" id="GO:0004252">
    <property type="term" value="F:serine-type endopeptidase activity"/>
    <property type="evidence" value="ECO:0007669"/>
    <property type="project" value="InterPro"/>
</dbReference>
<feature type="transmembrane region" description="Helical" evidence="5">
    <location>
        <begin position="85"/>
        <end position="104"/>
    </location>
</feature>
<dbReference type="RefSeq" id="WP_105933873.1">
    <property type="nucleotide sequence ID" value="NZ_PVNP01000051.1"/>
</dbReference>
<keyword evidence="7" id="KW-0378">Hydrolase</keyword>
<evidence type="ECO:0000256" key="3">
    <source>
        <dbReference type="ARBA" id="ARBA00022989"/>
    </source>
</evidence>
<protein>
    <submittedName>
        <fullName evidence="7">Rhomboid family intramembrane serine protease</fullName>
    </submittedName>
</protein>
<dbReference type="GO" id="GO:0006508">
    <property type="term" value="P:proteolysis"/>
    <property type="evidence" value="ECO:0007669"/>
    <property type="project" value="UniProtKB-KW"/>
</dbReference>
<dbReference type="InterPro" id="IPR035952">
    <property type="entry name" value="Rhomboid-like_sf"/>
</dbReference>
<dbReference type="OrthoDB" id="465874at2"/>
<keyword evidence="3 5" id="KW-1133">Transmembrane helix</keyword>